<accession>A0A3N7FNX3</accession>
<reference evidence="1 2" key="1">
    <citation type="journal article" date="2006" name="Science">
        <title>The genome of black cottonwood, Populus trichocarpa (Torr. &amp; Gray).</title>
        <authorList>
            <person name="Tuskan G.A."/>
            <person name="Difazio S."/>
            <person name="Jansson S."/>
            <person name="Bohlmann J."/>
            <person name="Grigoriev I."/>
            <person name="Hellsten U."/>
            <person name="Putnam N."/>
            <person name="Ralph S."/>
            <person name="Rombauts S."/>
            <person name="Salamov A."/>
            <person name="Schein J."/>
            <person name="Sterck L."/>
            <person name="Aerts A."/>
            <person name="Bhalerao R.R."/>
            <person name="Bhalerao R.P."/>
            <person name="Blaudez D."/>
            <person name="Boerjan W."/>
            <person name="Brun A."/>
            <person name="Brunner A."/>
            <person name="Busov V."/>
            <person name="Campbell M."/>
            <person name="Carlson J."/>
            <person name="Chalot M."/>
            <person name="Chapman J."/>
            <person name="Chen G.L."/>
            <person name="Cooper D."/>
            <person name="Coutinho P.M."/>
            <person name="Couturier J."/>
            <person name="Covert S."/>
            <person name="Cronk Q."/>
            <person name="Cunningham R."/>
            <person name="Davis J."/>
            <person name="Degroeve S."/>
            <person name="Dejardin A."/>
            <person name="Depamphilis C."/>
            <person name="Detter J."/>
            <person name="Dirks B."/>
            <person name="Dubchak I."/>
            <person name="Duplessis S."/>
            <person name="Ehlting J."/>
            <person name="Ellis B."/>
            <person name="Gendler K."/>
            <person name="Goodstein D."/>
            <person name="Gribskov M."/>
            <person name="Grimwood J."/>
            <person name="Groover A."/>
            <person name="Gunter L."/>
            <person name="Hamberger B."/>
            <person name="Heinze B."/>
            <person name="Helariutta Y."/>
            <person name="Henrissat B."/>
            <person name="Holligan D."/>
            <person name="Holt R."/>
            <person name="Huang W."/>
            <person name="Islam-Faridi N."/>
            <person name="Jones S."/>
            <person name="Jones-Rhoades M."/>
            <person name="Jorgensen R."/>
            <person name="Joshi C."/>
            <person name="Kangasjarvi J."/>
            <person name="Karlsson J."/>
            <person name="Kelleher C."/>
            <person name="Kirkpatrick R."/>
            <person name="Kirst M."/>
            <person name="Kohler A."/>
            <person name="Kalluri U."/>
            <person name="Larimer F."/>
            <person name="Leebens-Mack J."/>
            <person name="Leple J.C."/>
            <person name="Locascio P."/>
            <person name="Lou Y."/>
            <person name="Lucas S."/>
            <person name="Martin F."/>
            <person name="Montanini B."/>
            <person name="Napoli C."/>
            <person name="Nelson D.R."/>
            <person name="Nelson C."/>
            <person name="Nieminen K."/>
            <person name="Nilsson O."/>
            <person name="Pereda V."/>
            <person name="Peter G."/>
            <person name="Philippe R."/>
            <person name="Pilate G."/>
            <person name="Poliakov A."/>
            <person name="Razumovskaya J."/>
            <person name="Richardson P."/>
            <person name="Rinaldi C."/>
            <person name="Ritland K."/>
            <person name="Rouze P."/>
            <person name="Ryaboy D."/>
            <person name="Schmutz J."/>
            <person name="Schrader J."/>
            <person name="Segerman B."/>
            <person name="Shin H."/>
            <person name="Siddiqui A."/>
            <person name="Sterky F."/>
            <person name="Terry A."/>
            <person name="Tsai C.J."/>
            <person name="Uberbacher E."/>
            <person name="Unneberg P."/>
            <person name="Vahala J."/>
            <person name="Wall K."/>
            <person name="Wessler S."/>
            <person name="Yang G."/>
            <person name="Yin T."/>
            <person name="Douglas C."/>
            <person name="Marra M."/>
            <person name="Sandberg G."/>
            <person name="Van de Peer Y."/>
            <person name="Rokhsar D."/>
        </authorList>
    </citation>
    <scope>NUCLEOTIDE SEQUENCE [LARGE SCALE GENOMIC DNA]</scope>
    <source>
        <strain evidence="2">cv. Nisqually</strain>
    </source>
</reference>
<sequence length="42" mass="5134">MDSNLYKENQYKHVTQSSLYSIQLCSADQNWQRLIKPHQYHH</sequence>
<organism evidence="1 2">
    <name type="scientific">Populus trichocarpa</name>
    <name type="common">Western balsam poplar</name>
    <name type="synonym">Populus balsamifera subsp. trichocarpa</name>
    <dbReference type="NCBI Taxonomy" id="3694"/>
    <lineage>
        <taxon>Eukaryota</taxon>
        <taxon>Viridiplantae</taxon>
        <taxon>Streptophyta</taxon>
        <taxon>Embryophyta</taxon>
        <taxon>Tracheophyta</taxon>
        <taxon>Spermatophyta</taxon>
        <taxon>Magnoliopsida</taxon>
        <taxon>eudicotyledons</taxon>
        <taxon>Gunneridae</taxon>
        <taxon>Pentapetalae</taxon>
        <taxon>rosids</taxon>
        <taxon>fabids</taxon>
        <taxon>Malpighiales</taxon>
        <taxon>Salicaceae</taxon>
        <taxon>Saliceae</taxon>
        <taxon>Populus</taxon>
    </lineage>
</organism>
<dbReference type="InParanoid" id="A0A3N7FNX3"/>
<protein>
    <submittedName>
        <fullName evidence="1">Uncharacterized protein</fullName>
    </submittedName>
</protein>
<name>A0A3N7FNX3_POPTR</name>
<keyword evidence="2" id="KW-1185">Reference proteome</keyword>
<proteinExistence type="predicted"/>
<dbReference type="Proteomes" id="UP000006729">
    <property type="component" value="Chromosome 10"/>
</dbReference>
<gene>
    <name evidence="1" type="ORF">POPTR_010G207150</name>
</gene>
<dbReference type="EMBL" id="CM009299">
    <property type="protein sequence ID" value="RQO97013.1"/>
    <property type="molecule type" value="Genomic_DNA"/>
</dbReference>
<dbReference type="AlphaFoldDB" id="A0A3N7FNX3"/>
<evidence type="ECO:0000313" key="1">
    <source>
        <dbReference type="EMBL" id="RQO97013.1"/>
    </source>
</evidence>
<evidence type="ECO:0000313" key="2">
    <source>
        <dbReference type="Proteomes" id="UP000006729"/>
    </source>
</evidence>